<keyword evidence="3" id="KW-1185">Reference proteome</keyword>
<accession>A0A368G3Y8</accession>
<keyword evidence="1" id="KW-1133">Transmembrane helix</keyword>
<dbReference type="AlphaFoldDB" id="A0A368G3Y8"/>
<dbReference type="EMBL" id="JOJR01000354">
    <property type="protein sequence ID" value="RCN39146.1"/>
    <property type="molecule type" value="Genomic_DNA"/>
</dbReference>
<dbReference type="Proteomes" id="UP000252519">
    <property type="component" value="Unassembled WGS sequence"/>
</dbReference>
<evidence type="ECO:0000313" key="3">
    <source>
        <dbReference type="Proteomes" id="UP000252519"/>
    </source>
</evidence>
<feature type="transmembrane region" description="Helical" evidence="1">
    <location>
        <begin position="48"/>
        <end position="67"/>
    </location>
</feature>
<name>A0A368G3Y8_ANCCA</name>
<keyword evidence="1" id="KW-0472">Membrane</keyword>
<keyword evidence="1" id="KW-0812">Transmembrane</keyword>
<protein>
    <submittedName>
        <fullName evidence="2">Uncharacterized protein</fullName>
    </submittedName>
</protein>
<sequence>MHEPSFLDNFMTASDSYVDPSLAMLTILTAVFFVLHSLLRDHMSSKSHVFNALVLIAYCSCSSLYYMFCTWELANGIHSVEEGAVNFSTNLYICLMVFVFVHNYGKELQIMSIFNVGI</sequence>
<feature type="transmembrane region" description="Helical" evidence="1">
    <location>
        <begin position="87"/>
        <end position="105"/>
    </location>
</feature>
<comment type="caution">
    <text evidence="2">The sequence shown here is derived from an EMBL/GenBank/DDBJ whole genome shotgun (WGS) entry which is preliminary data.</text>
</comment>
<feature type="transmembrane region" description="Helical" evidence="1">
    <location>
        <begin position="20"/>
        <end position="39"/>
    </location>
</feature>
<evidence type="ECO:0000313" key="2">
    <source>
        <dbReference type="EMBL" id="RCN39146.1"/>
    </source>
</evidence>
<gene>
    <name evidence="2" type="ORF">ANCCAN_14943</name>
</gene>
<reference evidence="2 3" key="1">
    <citation type="submission" date="2014-10" db="EMBL/GenBank/DDBJ databases">
        <title>Draft genome of the hookworm Ancylostoma caninum.</title>
        <authorList>
            <person name="Mitreva M."/>
        </authorList>
    </citation>
    <scope>NUCLEOTIDE SEQUENCE [LARGE SCALE GENOMIC DNA]</scope>
    <source>
        <strain evidence="2 3">Baltimore</strain>
    </source>
</reference>
<proteinExistence type="predicted"/>
<organism evidence="2 3">
    <name type="scientific">Ancylostoma caninum</name>
    <name type="common">Dog hookworm</name>
    <dbReference type="NCBI Taxonomy" id="29170"/>
    <lineage>
        <taxon>Eukaryota</taxon>
        <taxon>Metazoa</taxon>
        <taxon>Ecdysozoa</taxon>
        <taxon>Nematoda</taxon>
        <taxon>Chromadorea</taxon>
        <taxon>Rhabditida</taxon>
        <taxon>Rhabditina</taxon>
        <taxon>Rhabditomorpha</taxon>
        <taxon>Strongyloidea</taxon>
        <taxon>Ancylostomatidae</taxon>
        <taxon>Ancylostomatinae</taxon>
        <taxon>Ancylostoma</taxon>
    </lineage>
</organism>
<evidence type="ECO:0000256" key="1">
    <source>
        <dbReference type="SAM" id="Phobius"/>
    </source>
</evidence>